<evidence type="ECO:0000256" key="9">
    <source>
        <dbReference type="RuleBase" id="RU000644"/>
    </source>
</evidence>
<dbReference type="Gene3D" id="3.40.50.10050">
    <property type="entry name" value="Translation initiation factor IF- 2, domain 3"/>
    <property type="match status" value="1"/>
</dbReference>
<keyword evidence="3 8" id="KW-0396">Initiation factor</keyword>
<dbReference type="InterPro" id="IPR023115">
    <property type="entry name" value="TIF_IF2_dom3"/>
</dbReference>
<dbReference type="InterPro" id="IPR009000">
    <property type="entry name" value="Transl_B-barrel_sf"/>
</dbReference>
<evidence type="ECO:0000256" key="5">
    <source>
        <dbReference type="ARBA" id="ARBA00022917"/>
    </source>
</evidence>
<evidence type="ECO:0000256" key="1">
    <source>
        <dbReference type="ARBA" id="ARBA00007733"/>
    </source>
</evidence>
<dbReference type="SUPFAM" id="SSF50447">
    <property type="entry name" value="Translation proteins"/>
    <property type="match status" value="2"/>
</dbReference>
<dbReference type="SUPFAM" id="SSF52540">
    <property type="entry name" value="P-loop containing nucleoside triphosphate hydrolases"/>
    <property type="match status" value="1"/>
</dbReference>
<dbReference type="Proteomes" id="UP000051269">
    <property type="component" value="Unassembled WGS sequence"/>
</dbReference>
<reference evidence="12 13" key="1">
    <citation type="submission" date="2015-10" db="EMBL/GenBank/DDBJ databases">
        <title>Metagenome-Assembled Genomes uncover a global brackish microbiome.</title>
        <authorList>
            <person name="Hugerth L.W."/>
            <person name="Larsson J."/>
            <person name="Alneberg J."/>
            <person name="Lindh M.V."/>
            <person name="Legrand C."/>
            <person name="Pinhassi J."/>
            <person name="Andersson A.F."/>
        </authorList>
    </citation>
    <scope>NUCLEOTIDE SEQUENCE [LARGE SCALE GENOMIC DNA]</scope>
    <source>
        <strain evidence="12">BACL18 MAG-120507-bin52</strain>
    </source>
</reference>
<dbReference type="InterPro" id="IPR005225">
    <property type="entry name" value="Small_GTP-bd"/>
</dbReference>
<name>A0A0R2RK67_9BACT</name>
<dbReference type="GO" id="GO:0003924">
    <property type="term" value="F:GTPase activity"/>
    <property type="evidence" value="ECO:0007669"/>
    <property type="project" value="UniProtKB-UniRule"/>
</dbReference>
<dbReference type="InterPro" id="IPR006847">
    <property type="entry name" value="IF2_N"/>
</dbReference>
<dbReference type="InterPro" id="IPR036925">
    <property type="entry name" value="TIF_IF2_dom3_sf"/>
</dbReference>
<dbReference type="FunFam" id="2.40.30.10:FF:000054">
    <property type="entry name" value="Translation initiation factor IF-2"/>
    <property type="match status" value="1"/>
</dbReference>
<dbReference type="Pfam" id="PF22042">
    <property type="entry name" value="EF-G_D2"/>
    <property type="match status" value="1"/>
</dbReference>
<dbReference type="FunFam" id="2.40.30.10:FF:000008">
    <property type="entry name" value="Translation initiation factor IF-2"/>
    <property type="match status" value="1"/>
</dbReference>
<dbReference type="CDD" id="cd03702">
    <property type="entry name" value="IF2_mtIF2_II"/>
    <property type="match status" value="1"/>
</dbReference>
<comment type="caution">
    <text evidence="12">The sequence shown here is derived from an EMBL/GenBank/DDBJ whole genome shotgun (WGS) entry which is preliminary data.</text>
</comment>
<dbReference type="CDD" id="cd03692">
    <property type="entry name" value="mtIF2_IVc"/>
    <property type="match status" value="1"/>
</dbReference>
<feature type="region of interest" description="G-domain" evidence="8">
    <location>
        <begin position="180"/>
        <end position="328"/>
    </location>
</feature>
<dbReference type="InterPro" id="IPR053905">
    <property type="entry name" value="EF-G-like_DII"/>
</dbReference>
<feature type="binding site" evidence="8">
    <location>
        <begin position="232"/>
        <end position="236"/>
    </location>
    <ligand>
        <name>GTP</name>
        <dbReference type="ChEBI" id="CHEBI:37565"/>
    </ligand>
</feature>
<comment type="function">
    <text evidence="7 8 9">One of the essential components for the initiation of protein synthesis. Protects formylmethionyl-tRNA from spontaneous hydrolysis and promotes its binding to the 30S ribosomal subunits. Also involved in the hydrolysis of GTP during the formation of the 70S ribosomal complex.</text>
</comment>
<dbReference type="InterPro" id="IPR027417">
    <property type="entry name" value="P-loop_NTPase"/>
</dbReference>
<dbReference type="Gene3D" id="2.40.30.10">
    <property type="entry name" value="Translation factors"/>
    <property type="match status" value="2"/>
</dbReference>
<dbReference type="InterPro" id="IPR000795">
    <property type="entry name" value="T_Tr_GTP-bd_dom"/>
</dbReference>
<comment type="subcellular location">
    <subcellularLocation>
        <location evidence="8">Cytoplasm</location>
    </subcellularLocation>
</comment>
<dbReference type="EMBL" id="LIBO01000005">
    <property type="protein sequence ID" value="KRO63161.1"/>
    <property type="molecule type" value="Genomic_DNA"/>
</dbReference>
<dbReference type="PROSITE" id="PS51722">
    <property type="entry name" value="G_TR_2"/>
    <property type="match status" value="1"/>
</dbReference>
<dbReference type="Pfam" id="PF11987">
    <property type="entry name" value="IF-2"/>
    <property type="match status" value="1"/>
</dbReference>
<dbReference type="CDD" id="cd01887">
    <property type="entry name" value="IF2_eIF5B"/>
    <property type="match status" value="1"/>
</dbReference>
<feature type="domain" description="Tr-type G" evidence="11">
    <location>
        <begin position="177"/>
        <end position="344"/>
    </location>
</feature>
<dbReference type="NCBIfam" id="TIGR00231">
    <property type="entry name" value="small_GTP"/>
    <property type="match status" value="1"/>
</dbReference>
<dbReference type="AlphaFoldDB" id="A0A0R2RK67"/>
<keyword evidence="4 8" id="KW-0547">Nucleotide-binding</keyword>
<dbReference type="FunFam" id="3.40.50.10050:FF:000001">
    <property type="entry name" value="Translation initiation factor IF-2"/>
    <property type="match status" value="1"/>
</dbReference>
<dbReference type="Pfam" id="PF04760">
    <property type="entry name" value="IF2_N"/>
    <property type="match status" value="1"/>
</dbReference>
<keyword evidence="8" id="KW-0963">Cytoplasm</keyword>
<accession>A0A0R2RK67</accession>
<gene>
    <name evidence="8" type="primary">infB</name>
    <name evidence="12" type="ORF">ABR82_06690</name>
</gene>
<evidence type="ECO:0000256" key="3">
    <source>
        <dbReference type="ARBA" id="ARBA00022540"/>
    </source>
</evidence>
<comment type="similarity">
    <text evidence="1 8 9">Belongs to the TRAFAC class translation factor GTPase superfamily. Classic translation factor GTPase family. IF-2 subfamily.</text>
</comment>
<evidence type="ECO:0000256" key="8">
    <source>
        <dbReference type="HAMAP-Rule" id="MF_00100"/>
    </source>
</evidence>
<feature type="binding site" evidence="8">
    <location>
        <begin position="186"/>
        <end position="193"/>
    </location>
    <ligand>
        <name>GTP</name>
        <dbReference type="ChEBI" id="CHEBI:37565"/>
    </ligand>
</feature>
<evidence type="ECO:0000256" key="7">
    <source>
        <dbReference type="ARBA" id="ARBA00025162"/>
    </source>
</evidence>
<dbReference type="InterPro" id="IPR000178">
    <property type="entry name" value="TF_IF2_bacterial-like"/>
</dbReference>
<evidence type="ECO:0000259" key="11">
    <source>
        <dbReference type="PROSITE" id="PS51722"/>
    </source>
</evidence>
<evidence type="ECO:0000256" key="6">
    <source>
        <dbReference type="ARBA" id="ARBA00023134"/>
    </source>
</evidence>
<dbReference type="PANTHER" id="PTHR43381:SF5">
    <property type="entry name" value="TR-TYPE G DOMAIN-CONTAINING PROTEIN"/>
    <property type="match status" value="1"/>
</dbReference>
<dbReference type="PANTHER" id="PTHR43381">
    <property type="entry name" value="TRANSLATION INITIATION FACTOR IF-2-RELATED"/>
    <property type="match status" value="1"/>
</dbReference>
<dbReference type="GO" id="GO:0005829">
    <property type="term" value="C:cytosol"/>
    <property type="evidence" value="ECO:0007669"/>
    <property type="project" value="TreeGrafter"/>
</dbReference>
<dbReference type="HAMAP" id="MF_00100_B">
    <property type="entry name" value="IF_2_B"/>
    <property type="match status" value="1"/>
</dbReference>
<evidence type="ECO:0000256" key="4">
    <source>
        <dbReference type="ARBA" id="ARBA00022741"/>
    </source>
</evidence>
<feature type="binding site" evidence="8">
    <location>
        <begin position="286"/>
        <end position="289"/>
    </location>
    <ligand>
        <name>GTP</name>
        <dbReference type="ChEBI" id="CHEBI:37565"/>
    </ligand>
</feature>
<sequence>MATSSTKKTAKPDGEAAPVKKPRAVKTATPKKVPAKGKTPPAEPTDVAPAAVAIAAEEKITPKGEAAPAVTPPASPALTEETVDESKIIQMKPPIQVRDLATRLNLKPFQLIHELMEMNVFATLNQNIEEAVAKKICEKRGFVFLAEKRKEGGGVHKVAPVIEPPKAKPIPSANLKPRPPIVTFMGHVDHGKTSLLDAIRRAKVAAGEAGGITQHIGAYTVKRGENTITFLDTPGHEAFTAMRARGANVTDIVVLVVAADDGIKPQTLEALRHAQAAKVTIMVAINKVDLPNANLDKVKGQLQELGLAPEEWGGQTVVCEVSATKGTGIEKLLEMIALQSEVLELRADPTGHALARVIETQIETGRGPTATVLVQQGCLKVGDSFVCGPHQGKVKALFDDGGNSIKTAGPSVPARIVGLSGAPSPGEEVVVVGSEREARSIVEERQEAQRATRLAAGPGAPAGVTLENLFASIAEGQKKCLRVVLKGDVQGSVEAIVEAIRKIQSQKVTLEIILSAIGPIAESDILLAKASGAVVIGFNTKTDNSAANAAKREAIQIKLFSIIYELVDQVKEAMTGLLDPELRESPLGNALVKKVFELSKFMVAGCQVQSGRITKSGRARVIRKKQPIYDGAVVTLKRFQEDVPEVRQGLECGIRLGNFDEYEEGDIIECYQLEKVPQTL</sequence>
<dbReference type="SUPFAM" id="SSF52156">
    <property type="entry name" value="Initiation factor IF2/eIF5b, domain 3"/>
    <property type="match status" value="1"/>
</dbReference>
<keyword evidence="6 8" id="KW-0342">GTP-binding</keyword>
<dbReference type="GO" id="GO:0003743">
    <property type="term" value="F:translation initiation factor activity"/>
    <property type="evidence" value="ECO:0007669"/>
    <property type="project" value="UniProtKB-UniRule"/>
</dbReference>
<keyword evidence="5 8" id="KW-0648">Protein biosynthesis</keyword>
<dbReference type="InterPro" id="IPR044145">
    <property type="entry name" value="IF2_II"/>
</dbReference>
<evidence type="ECO:0000313" key="13">
    <source>
        <dbReference type="Proteomes" id="UP000051269"/>
    </source>
</evidence>
<protein>
    <recommendedName>
        <fullName evidence="2 8">Translation initiation factor IF-2</fullName>
    </recommendedName>
</protein>
<dbReference type="Pfam" id="PF00009">
    <property type="entry name" value="GTP_EFTU"/>
    <property type="match status" value="1"/>
</dbReference>
<evidence type="ECO:0000256" key="10">
    <source>
        <dbReference type="SAM" id="MobiDB-lite"/>
    </source>
</evidence>
<dbReference type="InterPro" id="IPR015760">
    <property type="entry name" value="TIF_IF2"/>
</dbReference>
<dbReference type="GO" id="GO:0005525">
    <property type="term" value="F:GTP binding"/>
    <property type="evidence" value="ECO:0007669"/>
    <property type="project" value="UniProtKB-KW"/>
</dbReference>
<feature type="region of interest" description="Disordered" evidence="10">
    <location>
        <begin position="1"/>
        <end position="47"/>
    </location>
</feature>
<evidence type="ECO:0000313" key="12">
    <source>
        <dbReference type="EMBL" id="KRO63161.1"/>
    </source>
</evidence>
<dbReference type="Gene3D" id="3.40.50.300">
    <property type="entry name" value="P-loop containing nucleotide triphosphate hydrolases"/>
    <property type="match status" value="1"/>
</dbReference>
<dbReference type="NCBIfam" id="TIGR00487">
    <property type="entry name" value="IF-2"/>
    <property type="match status" value="1"/>
</dbReference>
<evidence type="ECO:0000256" key="2">
    <source>
        <dbReference type="ARBA" id="ARBA00020675"/>
    </source>
</evidence>
<dbReference type="FunFam" id="3.40.50.300:FF:000019">
    <property type="entry name" value="Translation initiation factor IF-2"/>
    <property type="match status" value="1"/>
</dbReference>
<proteinExistence type="inferred from homology"/>
<organism evidence="12 13">
    <name type="scientific">Verrucomicrobia subdivision 6 bacterium BACL9 MAG-120507-bin52</name>
    <dbReference type="NCBI Taxonomy" id="1655590"/>
    <lineage>
        <taxon>Bacteria</taxon>
        <taxon>Pseudomonadati</taxon>
        <taxon>Verrucomicrobiota</taxon>
        <taxon>Verrucomicrobiia</taxon>
        <taxon>Verrucomicrobiales</taxon>
        <taxon>Verrucomicrobia subdivision 6</taxon>
    </lineage>
</organism>
<feature type="region of interest" description="Disordered" evidence="10">
    <location>
        <begin position="63"/>
        <end position="82"/>
    </location>
</feature>